<proteinExistence type="inferred from homology"/>
<dbReference type="InterPro" id="IPR015813">
    <property type="entry name" value="Pyrv/PenolPyrv_kinase-like_dom"/>
</dbReference>
<dbReference type="EMBL" id="JBEFKJ010000062">
    <property type="protein sequence ID" value="KAL2036582.1"/>
    <property type="molecule type" value="Genomic_DNA"/>
</dbReference>
<organism evidence="4 5">
    <name type="scientific">Stereocaulon virgatum</name>
    <dbReference type="NCBI Taxonomy" id="373712"/>
    <lineage>
        <taxon>Eukaryota</taxon>
        <taxon>Fungi</taxon>
        <taxon>Dikarya</taxon>
        <taxon>Ascomycota</taxon>
        <taxon>Pezizomycotina</taxon>
        <taxon>Lecanoromycetes</taxon>
        <taxon>OSLEUM clade</taxon>
        <taxon>Lecanoromycetidae</taxon>
        <taxon>Lecanorales</taxon>
        <taxon>Lecanorineae</taxon>
        <taxon>Stereocaulaceae</taxon>
        <taxon>Stereocaulon</taxon>
    </lineage>
</organism>
<dbReference type="PANTHER" id="PTHR21631:SF13">
    <property type="entry name" value="MITOCHONDRIAL 2-METHYLISOCITRATE LYASE ICL2"/>
    <property type="match status" value="1"/>
</dbReference>
<gene>
    <name evidence="4" type="ORF">N7G274_010678</name>
</gene>
<comment type="similarity">
    <text evidence="1">Belongs to the isocitrate lyase/PEP mutase superfamily. Isocitrate lyase family.</text>
</comment>
<dbReference type="InterPro" id="IPR040442">
    <property type="entry name" value="Pyrv_kinase-like_dom_sf"/>
</dbReference>
<evidence type="ECO:0000256" key="1">
    <source>
        <dbReference type="ARBA" id="ARBA00005704"/>
    </source>
</evidence>
<name>A0ABR3ZT33_9LECA</name>
<dbReference type="Pfam" id="PF00463">
    <property type="entry name" value="ICL"/>
    <property type="match status" value="1"/>
</dbReference>
<dbReference type="PANTHER" id="PTHR21631">
    <property type="entry name" value="ISOCITRATE LYASE/MALATE SYNTHASE"/>
    <property type="match status" value="1"/>
</dbReference>
<evidence type="ECO:0000256" key="2">
    <source>
        <dbReference type="ARBA" id="ARBA00012260"/>
    </source>
</evidence>
<dbReference type="EC" id="4.1.3.30" evidence="2"/>
<evidence type="ECO:0000256" key="3">
    <source>
        <dbReference type="ARBA" id="ARBA00023239"/>
    </source>
</evidence>
<dbReference type="InterPro" id="IPR006254">
    <property type="entry name" value="Isocitrate_lyase"/>
</dbReference>
<keyword evidence="3" id="KW-0456">Lyase</keyword>
<accession>A0ABR3ZT33</accession>
<dbReference type="Gene3D" id="3.20.20.60">
    <property type="entry name" value="Phosphoenolpyruvate-binding domains"/>
    <property type="match status" value="1"/>
</dbReference>
<comment type="caution">
    <text evidence="4">The sequence shown here is derived from an EMBL/GenBank/DDBJ whole genome shotgun (WGS) entry which is preliminary data.</text>
</comment>
<keyword evidence="5" id="KW-1185">Reference proteome</keyword>
<reference evidence="4 5" key="1">
    <citation type="submission" date="2024-09" db="EMBL/GenBank/DDBJ databases">
        <title>Rethinking Asexuality: The Enigmatic Case of Functional Sexual Genes in Lepraria (Stereocaulaceae).</title>
        <authorList>
            <person name="Doellman M."/>
            <person name="Sun Y."/>
            <person name="Barcenas-Pena A."/>
            <person name="Lumbsch H.T."/>
            <person name="Grewe F."/>
        </authorList>
    </citation>
    <scope>NUCLEOTIDE SEQUENCE [LARGE SCALE GENOMIC DNA]</scope>
    <source>
        <strain evidence="4 5">Mercado 3170</strain>
    </source>
</reference>
<evidence type="ECO:0000313" key="4">
    <source>
        <dbReference type="EMBL" id="KAL2036582.1"/>
    </source>
</evidence>
<dbReference type="SUPFAM" id="SSF51621">
    <property type="entry name" value="Phosphoenolpyruvate/pyruvate domain"/>
    <property type="match status" value="1"/>
</dbReference>
<sequence length="138" mass="15382">MIRSVARARCPVKKCIRPGSLLCCQTVPTVRSMATQLPAVEPRLSVTLPSNSYQLLPTAKKTGAAEEAFYTQQIDDVQQWWASPRYEGIKRPYSAEDVVSKRGTLQQIYPSSLMARKLFNIFNERAAAGEPVHTMGSH</sequence>
<dbReference type="Proteomes" id="UP001590950">
    <property type="component" value="Unassembled WGS sequence"/>
</dbReference>
<evidence type="ECO:0000313" key="5">
    <source>
        <dbReference type="Proteomes" id="UP001590950"/>
    </source>
</evidence>
<protein>
    <recommendedName>
        <fullName evidence="2">methylisocitrate lyase</fullName>
        <ecNumber evidence="2">4.1.3.30</ecNumber>
    </recommendedName>
</protein>